<reference evidence="2" key="1">
    <citation type="submission" date="2015-04" db="EMBL/GenBank/DDBJ databases">
        <title>The genome sequence of the plant pathogenic Rhizarian Plasmodiophora brassicae reveals insights in its biotrophic life cycle and the origin of chitin synthesis.</title>
        <authorList>
            <person name="Schwelm A."/>
            <person name="Fogelqvist J."/>
            <person name="Knaust A."/>
            <person name="Julke S."/>
            <person name="Lilja T."/>
            <person name="Dhandapani V."/>
            <person name="Bonilla-Rosso G."/>
            <person name="Karlsson M."/>
            <person name="Shevchenko A."/>
            <person name="Choi S.R."/>
            <person name="Kim H.G."/>
            <person name="Park J.Y."/>
            <person name="Lim Y.P."/>
            <person name="Ludwig-Muller J."/>
            <person name="Dixelius C."/>
        </authorList>
    </citation>
    <scope>NUCLEOTIDE SEQUENCE</scope>
    <source>
        <tissue evidence="2">Potato root galls</tissue>
    </source>
</reference>
<dbReference type="EMBL" id="HACM01008565">
    <property type="protein sequence ID" value="CRZ09007.1"/>
    <property type="molecule type" value="Transcribed_RNA"/>
</dbReference>
<name>A0A0H5R5E2_9EUKA</name>
<accession>A0A0H5R5E2</accession>
<protein>
    <submittedName>
        <fullName evidence="2">Uncharacterized protein</fullName>
    </submittedName>
</protein>
<dbReference type="AlphaFoldDB" id="A0A0H5R5E2"/>
<feature type="non-terminal residue" evidence="2">
    <location>
        <position position="1"/>
    </location>
</feature>
<feature type="chain" id="PRO_5005223002" evidence="1">
    <location>
        <begin position="21"/>
        <end position="235"/>
    </location>
</feature>
<organism evidence="2">
    <name type="scientific">Spongospora subterranea</name>
    <dbReference type="NCBI Taxonomy" id="70186"/>
    <lineage>
        <taxon>Eukaryota</taxon>
        <taxon>Sar</taxon>
        <taxon>Rhizaria</taxon>
        <taxon>Endomyxa</taxon>
        <taxon>Phytomyxea</taxon>
        <taxon>Plasmodiophorida</taxon>
        <taxon>Plasmodiophoridae</taxon>
        <taxon>Spongospora</taxon>
    </lineage>
</organism>
<proteinExistence type="predicted"/>
<feature type="signal peptide" evidence="1">
    <location>
        <begin position="1"/>
        <end position="20"/>
    </location>
</feature>
<sequence>FRIDMIWCLLLLLLPSPAHSTNDNGQIFHGIKAPNSELYSHNQADFPEDRAVQDPRSFRPSTSRILSNQPDLELRIWSSSHIGGSSIGNSDETSSNIPFYDLSLGETVICDPAPPGRIQHREPLNLFPQSPAYVPAPCPSATSRTKKCHQPKFPFSVSPMSQAGARSTVISDPDHRNVYFPNNNNQFNNVVSGSQKRKSVNPLFRTHVLANREKVQKVMKKLNDPGVSKDDPIKL</sequence>
<evidence type="ECO:0000256" key="1">
    <source>
        <dbReference type="SAM" id="SignalP"/>
    </source>
</evidence>
<keyword evidence="1" id="KW-0732">Signal</keyword>
<evidence type="ECO:0000313" key="2">
    <source>
        <dbReference type="EMBL" id="CRZ09007.1"/>
    </source>
</evidence>